<keyword evidence="16" id="KW-1185">Reference proteome</keyword>
<gene>
    <name evidence="15" type="ORF">HPC62_21005</name>
</gene>
<feature type="transmembrane region" description="Helical" evidence="13">
    <location>
        <begin position="96"/>
        <end position="115"/>
    </location>
</feature>
<dbReference type="GO" id="GO:0015386">
    <property type="term" value="F:potassium:proton antiporter activity"/>
    <property type="evidence" value="ECO:0007669"/>
    <property type="project" value="TreeGrafter"/>
</dbReference>
<comment type="subcellular location">
    <subcellularLocation>
        <location evidence="1">Cell membrane</location>
        <topology evidence="1">Multi-pass membrane protein</topology>
    </subcellularLocation>
</comment>
<evidence type="ECO:0000256" key="1">
    <source>
        <dbReference type="ARBA" id="ARBA00004651"/>
    </source>
</evidence>
<dbReference type="GO" id="GO:0051453">
    <property type="term" value="P:regulation of intracellular pH"/>
    <property type="evidence" value="ECO:0007669"/>
    <property type="project" value="TreeGrafter"/>
</dbReference>
<evidence type="ECO:0000313" key="16">
    <source>
        <dbReference type="Proteomes" id="UP000505210"/>
    </source>
</evidence>
<feature type="region of interest" description="Disordered" evidence="12">
    <location>
        <begin position="515"/>
        <end position="540"/>
    </location>
</feature>
<dbReference type="EMBL" id="CP053661">
    <property type="protein sequence ID" value="QKD84322.1"/>
    <property type="molecule type" value="Genomic_DNA"/>
</dbReference>
<evidence type="ECO:0000256" key="10">
    <source>
        <dbReference type="ARBA" id="ARBA00023136"/>
    </source>
</evidence>
<dbReference type="GO" id="GO:0015385">
    <property type="term" value="F:sodium:proton antiporter activity"/>
    <property type="evidence" value="ECO:0007669"/>
    <property type="project" value="InterPro"/>
</dbReference>
<dbReference type="Pfam" id="PF00999">
    <property type="entry name" value="Na_H_Exchanger"/>
    <property type="match status" value="1"/>
</dbReference>
<dbReference type="GO" id="GO:0098719">
    <property type="term" value="P:sodium ion import across plasma membrane"/>
    <property type="evidence" value="ECO:0007669"/>
    <property type="project" value="TreeGrafter"/>
</dbReference>
<evidence type="ECO:0000256" key="11">
    <source>
        <dbReference type="ARBA" id="ARBA00023201"/>
    </source>
</evidence>
<evidence type="ECO:0000256" key="3">
    <source>
        <dbReference type="ARBA" id="ARBA00022448"/>
    </source>
</evidence>
<protein>
    <submittedName>
        <fullName evidence="15">Sodium:proton antiporter</fullName>
    </submittedName>
</protein>
<evidence type="ECO:0000256" key="4">
    <source>
        <dbReference type="ARBA" id="ARBA00022449"/>
    </source>
</evidence>
<dbReference type="InterPro" id="IPR018422">
    <property type="entry name" value="Cation/H_exchanger_CPA1"/>
</dbReference>
<evidence type="ECO:0000256" key="8">
    <source>
        <dbReference type="ARBA" id="ARBA00023053"/>
    </source>
</evidence>
<evidence type="ECO:0000259" key="14">
    <source>
        <dbReference type="Pfam" id="PF00999"/>
    </source>
</evidence>
<evidence type="ECO:0000256" key="12">
    <source>
        <dbReference type="SAM" id="MobiDB-lite"/>
    </source>
</evidence>
<feature type="compositionally biased region" description="Low complexity" evidence="12">
    <location>
        <begin position="524"/>
        <end position="540"/>
    </location>
</feature>
<feature type="transmembrane region" description="Helical" evidence="13">
    <location>
        <begin position="279"/>
        <end position="301"/>
    </location>
</feature>
<feature type="transmembrane region" description="Helical" evidence="13">
    <location>
        <begin position="375"/>
        <end position="395"/>
    </location>
</feature>
<dbReference type="AlphaFoldDB" id="A0A6M8BDX0"/>
<dbReference type="Gene3D" id="6.10.140.1330">
    <property type="match status" value="1"/>
</dbReference>
<feature type="transmembrane region" description="Helical" evidence="13">
    <location>
        <begin position="42"/>
        <end position="61"/>
    </location>
</feature>
<keyword evidence="11" id="KW-0739">Sodium transport</keyword>
<keyword evidence="6 13" id="KW-0812">Transmembrane</keyword>
<dbReference type="PANTHER" id="PTHR10110">
    <property type="entry name" value="SODIUM/HYDROGEN EXCHANGER"/>
    <property type="match status" value="1"/>
</dbReference>
<evidence type="ECO:0000256" key="2">
    <source>
        <dbReference type="ARBA" id="ARBA00007367"/>
    </source>
</evidence>
<feature type="transmembrane region" description="Helical" evidence="13">
    <location>
        <begin position="195"/>
        <end position="216"/>
    </location>
</feature>
<feature type="domain" description="Cation/H+ exchanger transmembrane" evidence="14">
    <location>
        <begin position="34"/>
        <end position="400"/>
    </location>
</feature>
<keyword evidence="4" id="KW-0050">Antiport</keyword>
<evidence type="ECO:0000256" key="6">
    <source>
        <dbReference type="ARBA" id="ARBA00022692"/>
    </source>
</evidence>
<dbReference type="InterPro" id="IPR006153">
    <property type="entry name" value="Cation/H_exchanger_TM"/>
</dbReference>
<proteinExistence type="inferred from homology"/>
<comment type="similarity">
    <text evidence="2">Belongs to the monovalent cation:proton antiporter 1 (CPA1) transporter (TC 2.A.36) family.</text>
</comment>
<keyword evidence="9" id="KW-0406">Ion transport</keyword>
<reference evidence="15 16" key="1">
    <citation type="submission" date="2020-05" db="EMBL/GenBank/DDBJ databases">
        <title>Complete genome sequence of of a novel Thermoleptolyngbya strain isolated from hot springs of Ganzi, Sichuan China.</title>
        <authorList>
            <person name="Tang J."/>
            <person name="Daroch M."/>
            <person name="Li L."/>
            <person name="Waleron K."/>
            <person name="Waleron M."/>
            <person name="Waleron M."/>
        </authorList>
    </citation>
    <scope>NUCLEOTIDE SEQUENCE [LARGE SCALE GENOMIC DNA]</scope>
    <source>
        <strain evidence="15 16">PKUAC-SCTA183</strain>
    </source>
</reference>
<keyword evidence="3" id="KW-0813">Transport</keyword>
<sequence length="540" mass="58370">MESLIEPVSIEENLKQFLLVISAALIIAVLPQSIPWMRKLPYTVLLVIAGMGLALLDIHFFSPSPELILWIFLPPLLFEAAWNIRWRELRRNLVPIALYATLGVVVTILGIAFALAQWADFLWPVALLTGACLSATDPVAVSTLLRELGAPSRLKVLVEGESMFNDGTAVVAFSLLLGLATGTETFDLQNLIVEFASVVGIGVGVGLLVGFGISLITKQFDLPLVEQSLTLVGAYAAYLIGENLGGSGVIGTVTVGLIMGNFGSRVGMNPRTRVVVSEFWEFIAFFFNSILFFLIGDQLLIDSVWSGLAGIAVAIAAVLVTRVVAIALLTAISNRITTVDIGWNLQTMLCWSGLRGGVALALALSVPETVPQRDALIAVVFGTVFFTILVQGITVKPLLQALDLIQANPIQQQYLELISRETALQKVLDYMQQPGTRAGIDPAAFRAEQSTIEAELHKLQQQSQSLCQQNPSLAELGIETLRKELLAVESNAYYELVQLGRLSQEPPALLESIINDEENPHTPEPAAKPEIAPIAATKES</sequence>
<evidence type="ECO:0000256" key="5">
    <source>
        <dbReference type="ARBA" id="ARBA00022475"/>
    </source>
</evidence>
<dbReference type="GO" id="GO:0005886">
    <property type="term" value="C:plasma membrane"/>
    <property type="evidence" value="ECO:0007669"/>
    <property type="project" value="UniProtKB-SubCell"/>
</dbReference>
<keyword evidence="5" id="KW-1003">Cell membrane</keyword>
<name>A0A6M8BDX0_9CYAN</name>
<dbReference type="Proteomes" id="UP000505210">
    <property type="component" value="Chromosome"/>
</dbReference>
<keyword evidence="10 13" id="KW-0472">Membrane</keyword>
<feature type="transmembrane region" description="Helical" evidence="13">
    <location>
        <begin position="67"/>
        <end position="84"/>
    </location>
</feature>
<feature type="transmembrane region" description="Helical" evidence="13">
    <location>
        <begin position="14"/>
        <end position="30"/>
    </location>
</feature>
<evidence type="ECO:0000313" key="15">
    <source>
        <dbReference type="EMBL" id="QKD84322.1"/>
    </source>
</evidence>
<dbReference type="RefSeq" id="WP_172358367.1">
    <property type="nucleotide sequence ID" value="NZ_CP053661.1"/>
</dbReference>
<feature type="transmembrane region" description="Helical" evidence="13">
    <location>
        <begin position="236"/>
        <end position="258"/>
    </location>
</feature>
<evidence type="ECO:0000256" key="13">
    <source>
        <dbReference type="SAM" id="Phobius"/>
    </source>
</evidence>
<accession>A0A6M8BDX0</accession>
<evidence type="ECO:0000256" key="9">
    <source>
        <dbReference type="ARBA" id="ARBA00023065"/>
    </source>
</evidence>
<dbReference type="KEGG" id="theu:HPC62_21005"/>
<organism evidence="15 16">
    <name type="scientific">Thermoleptolyngbya sichuanensis A183</name>
    <dbReference type="NCBI Taxonomy" id="2737172"/>
    <lineage>
        <taxon>Bacteria</taxon>
        <taxon>Bacillati</taxon>
        <taxon>Cyanobacteriota</taxon>
        <taxon>Cyanophyceae</taxon>
        <taxon>Oculatellales</taxon>
        <taxon>Oculatellaceae</taxon>
        <taxon>Thermoleptolyngbya</taxon>
        <taxon>Thermoleptolyngbya sichuanensis</taxon>
    </lineage>
</organism>
<keyword evidence="8" id="KW-0915">Sodium</keyword>
<evidence type="ECO:0000256" key="7">
    <source>
        <dbReference type="ARBA" id="ARBA00022989"/>
    </source>
</evidence>
<keyword evidence="7 13" id="KW-1133">Transmembrane helix</keyword>
<dbReference type="PANTHER" id="PTHR10110:SF195">
    <property type="entry name" value="NA(+)_H(+) ANTIPORTER NHAS2"/>
    <property type="match status" value="1"/>
</dbReference>
<feature type="transmembrane region" description="Helical" evidence="13">
    <location>
        <begin position="307"/>
        <end position="329"/>
    </location>
</feature>